<dbReference type="GO" id="GO:0005576">
    <property type="term" value="C:extracellular region"/>
    <property type="evidence" value="ECO:0007669"/>
    <property type="project" value="InterPro"/>
</dbReference>
<dbReference type="GO" id="GO:0030248">
    <property type="term" value="F:cellulose binding"/>
    <property type="evidence" value="ECO:0007669"/>
    <property type="project" value="InterPro"/>
</dbReference>
<evidence type="ECO:0000256" key="6">
    <source>
        <dbReference type="ARBA" id="ARBA00023326"/>
    </source>
</evidence>
<evidence type="ECO:0000259" key="12">
    <source>
        <dbReference type="PROSITE" id="PS51175"/>
    </source>
</evidence>
<dbReference type="CDD" id="cd18618">
    <property type="entry name" value="GH43_Xsa43E-like"/>
    <property type="match status" value="1"/>
</dbReference>
<keyword evidence="2 10" id="KW-0732">Signal</keyword>
<dbReference type="Proteomes" id="UP001303889">
    <property type="component" value="Unassembled WGS sequence"/>
</dbReference>
<dbReference type="SUPFAM" id="SSF75005">
    <property type="entry name" value="Arabinanase/levansucrase/invertase"/>
    <property type="match status" value="1"/>
</dbReference>
<dbReference type="PROSITE" id="PS00562">
    <property type="entry name" value="CBM1_1"/>
    <property type="match status" value="1"/>
</dbReference>
<dbReference type="InterPro" id="IPR006710">
    <property type="entry name" value="Glyco_hydro_43"/>
</dbReference>
<accession>A0AAN6MAP0</accession>
<feature type="active site" description="Proton donor" evidence="7">
    <location>
        <position position="203"/>
    </location>
</feature>
<dbReference type="InterPro" id="IPR035971">
    <property type="entry name" value="CBD_sf"/>
</dbReference>
<dbReference type="SUPFAM" id="SSF49785">
    <property type="entry name" value="Galactose-binding domain-like"/>
    <property type="match status" value="1"/>
</dbReference>
<dbReference type="PROSITE" id="PS51164">
    <property type="entry name" value="CBM1_2"/>
    <property type="match status" value="1"/>
</dbReference>
<feature type="domain" description="CBM6" evidence="12">
    <location>
        <begin position="318"/>
        <end position="443"/>
    </location>
</feature>
<dbReference type="InterPro" id="IPR052176">
    <property type="entry name" value="Glycosyl_Hydrlase_43_Enz"/>
</dbReference>
<evidence type="ECO:0000256" key="10">
    <source>
        <dbReference type="SAM" id="SignalP"/>
    </source>
</evidence>
<comment type="caution">
    <text evidence="13">The sequence shown here is derived from an EMBL/GenBank/DDBJ whole genome shotgun (WGS) entry which is preliminary data.</text>
</comment>
<dbReference type="PROSITE" id="PS51175">
    <property type="entry name" value="CBM6"/>
    <property type="match status" value="1"/>
</dbReference>
<dbReference type="InterPro" id="IPR008979">
    <property type="entry name" value="Galactose-bd-like_sf"/>
</dbReference>
<evidence type="ECO:0000256" key="8">
    <source>
        <dbReference type="PIRSR" id="PIRSR606710-2"/>
    </source>
</evidence>
<evidence type="ECO:0000256" key="7">
    <source>
        <dbReference type="PIRSR" id="PIRSR606710-1"/>
    </source>
</evidence>
<dbReference type="InterPro" id="IPR023296">
    <property type="entry name" value="Glyco_hydro_beta-prop_sf"/>
</dbReference>
<evidence type="ECO:0000256" key="5">
    <source>
        <dbReference type="ARBA" id="ARBA00023295"/>
    </source>
</evidence>
<feature type="signal peptide" evidence="10">
    <location>
        <begin position="1"/>
        <end position="28"/>
    </location>
</feature>
<dbReference type="PANTHER" id="PTHR43772:SF2">
    <property type="entry name" value="PUTATIVE (AFU_ORTHOLOGUE AFUA_2G04480)-RELATED"/>
    <property type="match status" value="1"/>
</dbReference>
<keyword evidence="3 9" id="KW-0378">Hydrolase</keyword>
<dbReference type="InterPro" id="IPR005084">
    <property type="entry name" value="CBM6"/>
</dbReference>
<name>A0AAN6MAP0_9PEZI</name>
<dbReference type="GO" id="GO:0000272">
    <property type="term" value="P:polysaccharide catabolic process"/>
    <property type="evidence" value="ECO:0007669"/>
    <property type="project" value="UniProtKB-KW"/>
</dbReference>
<dbReference type="Pfam" id="PF00734">
    <property type="entry name" value="CBM_1"/>
    <property type="match status" value="1"/>
</dbReference>
<dbReference type="SUPFAM" id="SSF57180">
    <property type="entry name" value="Cellulose-binding domain"/>
    <property type="match status" value="1"/>
</dbReference>
<feature type="active site" description="Proton acceptor" evidence="7">
    <location>
        <position position="40"/>
    </location>
</feature>
<evidence type="ECO:0000256" key="4">
    <source>
        <dbReference type="ARBA" id="ARBA00023277"/>
    </source>
</evidence>
<keyword evidence="6" id="KW-0624">Polysaccharide degradation</keyword>
<feature type="domain" description="CBM1" evidence="11">
    <location>
        <begin position="474"/>
        <end position="510"/>
    </location>
</feature>
<protein>
    <submittedName>
        <fullName evidence="13">Beta-xylosidase</fullName>
    </submittedName>
</protein>
<evidence type="ECO:0000256" key="2">
    <source>
        <dbReference type="ARBA" id="ARBA00022729"/>
    </source>
</evidence>
<comment type="similarity">
    <text evidence="1 9">Belongs to the glycosyl hydrolase 43 family.</text>
</comment>
<feature type="chain" id="PRO_5042971622" evidence="10">
    <location>
        <begin position="29"/>
        <end position="510"/>
    </location>
</feature>
<reference evidence="13" key="2">
    <citation type="submission" date="2023-05" db="EMBL/GenBank/DDBJ databases">
        <authorList>
            <consortium name="Lawrence Berkeley National Laboratory"/>
            <person name="Steindorff A."/>
            <person name="Hensen N."/>
            <person name="Bonometti L."/>
            <person name="Westerberg I."/>
            <person name="Brannstrom I.O."/>
            <person name="Guillou S."/>
            <person name="Cros-Aarteil S."/>
            <person name="Calhoun S."/>
            <person name="Haridas S."/>
            <person name="Kuo A."/>
            <person name="Mondo S."/>
            <person name="Pangilinan J."/>
            <person name="Riley R."/>
            <person name="Labutti K."/>
            <person name="Andreopoulos B."/>
            <person name="Lipzen A."/>
            <person name="Chen C."/>
            <person name="Yanf M."/>
            <person name="Daum C."/>
            <person name="Ng V."/>
            <person name="Clum A."/>
            <person name="Ohm R."/>
            <person name="Martin F."/>
            <person name="Silar P."/>
            <person name="Natvig D."/>
            <person name="Lalanne C."/>
            <person name="Gautier V."/>
            <person name="Ament-Velasquez S.L."/>
            <person name="Kruys A."/>
            <person name="Hutchinson M.I."/>
            <person name="Powell A.J."/>
            <person name="Barry K."/>
            <person name="Miller A.N."/>
            <person name="Grigoriev I.V."/>
            <person name="Debuchy R."/>
            <person name="Gladieux P."/>
            <person name="Thoren M.H."/>
            <person name="Johannesson H."/>
        </authorList>
    </citation>
    <scope>NUCLEOTIDE SEQUENCE</scope>
    <source>
        <strain evidence="13">CBS 103.79</strain>
    </source>
</reference>
<dbReference type="Pfam" id="PF04616">
    <property type="entry name" value="Glyco_hydro_43"/>
    <property type="match status" value="1"/>
</dbReference>
<reference evidence="13" key="1">
    <citation type="journal article" date="2023" name="Mol. Phylogenet. Evol.">
        <title>Genome-scale phylogeny and comparative genomics of the fungal order Sordariales.</title>
        <authorList>
            <person name="Hensen N."/>
            <person name="Bonometti L."/>
            <person name="Westerberg I."/>
            <person name="Brannstrom I.O."/>
            <person name="Guillou S."/>
            <person name="Cros-Aarteil S."/>
            <person name="Calhoun S."/>
            <person name="Haridas S."/>
            <person name="Kuo A."/>
            <person name="Mondo S."/>
            <person name="Pangilinan J."/>
            <person name="Riley R."/>
            <person name="LaButti K."/>
            <person name="Andreopoulos B."/>
            <person name="Lipzen A."/>
            <person name="Chen C."/>
            <person name="Yan M."/>
            <person name="Daum C."/>
            <person name="Ng V."/>
            <person name="Clum A."/>
            <person name="Steindorff A."/>
            <person name="Ohm R.A."/>
            <person name="Martin F."/>
            <person name="Silar P."/>
            <person name="Natvig D.O."/>
            <person name="Lalanne C."/>
            <person name="Gautier V."/>
            <person name="Ament-Velasquez S.L."/>
            <person name="Kruys A."/>
            <person name="Hutchinson M.I."/>
            <person name="Powell A.J."/>
            <person name="Barry K."/>
            <person name="Miller A.N."/>
            <person name="Grigoriev I.V."/>
            <person name="Debuchy R."/>
            <person name="Gladieux P."/>
            <person name="Hiltunen Thoren M."/>
            <person name="Johannesson H."/>
        </authorList>
    </citation>
    <scope>NUCLEOTIDE SEQUENCE</scope>
    <source>
        <strain evidence="13">CBS 103.79</strain>
    </source>
</reference>
<dbReference type="InterPro" id="IPR006584">
    <property type="entry name" value="Cellulose-bd_IV"/>
</dbReference>
<evidence type="ECO:0000256" key="3">
    <source>
        <dbReference type="ARBA" id="ARBA00022801"/>
    </source>
</evidence>
<evidence type="ECO:0000313" key="14">
    <source>
        <dbReference type="Proteomes" id="UP001303889"/>
    </source>
</evidence>
<keyword evidence="14" id="KW-1185">Reference proteome</keyword>
<dbReference type="InterPro" id="IPR000254">
    <property type="entry name" value="CBD"/>
</dbReference>
<dbReference type="GO" id="GO:0004553">
    <property type="term" value="F:hydrolase activity, hydrolyzing O-glycosyl compounds"/>
    <property type="evidence" value="ECO:0007669"/>
    <property type="project" value="InterPro"/>
</dbReference>
<keyword evidence="5 9" id="KW-0326">Glycosidase</keyword>
<dbReference type="AlphaFoldDB" id="A0AAN6MAP0"/>
<dbReference type="Pfam" id="PF03422">
    <property type="entry name" value="CBM_6"/>
    <property type="match status" value="1"/>
</dbReference>
<dbReference type="SMART" id="SM00236">
    <property type="entry name" value="fCBD"/>
    <property type="match status" value="1"/>
</dbReference>
<sequence length="510" mass="54687">MGFSIMVKRILALSQGMLFLNGVIPVRADNPIIQTIYTADPAPYVWNNRLWLFADHDEPNSKTYIMKDWRLFSSDDVVNWQDHGVVMSLQTFSWATDRAWAGQVVQRNNQFYYYAPMQHRSGAMAIGVGVSPNITGPYKDALGGPLVSNNGIDPTVWIDGDGQAYLYWGNPGLWYVKLNSNMITYSGSIVTVNTGSGFQNFAEGPWFYKRNNVYYMVYAASCCPEDIRYSTSSGPTGPWTYRGQVMATAGASFTNHPGVIDFKGNTYFFYHNGALPGGSGYDRSICVEQFTYGSDGSIPLLKMTTAGAPQVGTFNPYTRVEAETIAFSSHGLSTEPTNDADGLLHVSTITNGAYIKVKGVAFGPGATSFSARVSPVSSAGGTIELRLGSQTGTLVGTLKVPGGGSSWSTVTTTVSGATGTQDLYFCFTGGGGNLFKFNWWQFAGGGSQTTTLKTSTTTTTTTSTTTTSASSGSGCAALYGQCGGLGWTGPTCCVTGPTCKYSNDWYSQCL</sequence>
<proteinExistence type="inferred from homology"/>
<evidence type="ECO:0000313" key="13">
    <source>
        <dbReference type="EMBL" id="KAK3896576.1"/>
    </source>
</evidence>
<evidence type="ECO:0000256" key="1">
    <source>
        <dbReference type="ARBA" id="ARBA00009865"/>
    </source>
</evidence>
<evidence type="ECO:0000259" key="11">
    <source>
        <dbReference type="PROSITE" id="PS51164"/>
    </source>
</evidence>
<keyword evidence="4" id="KW-0119">Carbohydrate metabolism</keyword>
<feature type="site" description="Important for catalytic activity, responsible for pKa modulation of the active site Glu and correct orientation of both the proton donor and substrate" evidence="8">
    <location>
        <position position="153"/>
    </location>
</feature>
<dbReference type="PANTHER" id="PTHR43772">
    <property type="entry name" value="ENDO-1,4-BETA-XYLANASE"/>
    <property type="match status" value="1"/>
</dbReference>
<gene>
    <name evidence="13" type="ORF">C8A05DRAFT_39884</name>
</gene>
<dbReference type="Gene3D" id="2.60.120.260">
    <property type="entry name" value="Galactose-binding domain-like"/>
    <property type="match status" value="1"/>
</dbReference>
<dbReference type="Gene3D" id="2.115.10.20">
    <property type="entry name" value="Glycosyl hydrolase domain, family 43"/>
    <property type="match status" value="1"/>
</dbReference>
<dbReference type="CDD" id="cd04084">
    <property type="entry name" value="CBM6_xylanase-like"/>
    <property type="match status" value="1"/>
</dbReference>
<organism evidence="13 14">
    <name type="scientific">Staphylotrichum tortipilum</name>
    <dbReference type="NCBI Taxonomy" id="2831512"/>
    <lineage>
        <taxon>Eukaryota</taxon>
        <taxon>Fungi</taxon>
        <taxon>Dikarya</taxon>
        <taxon>Ascomycota</taxon>
        <taxon>Pezizomycotina</taxon>
        <taxon>Sordariomycetes</taxon>
        <taxon>Sordariomycetidae</taxon>
        <taxon>Sordariales</taxon>
        <taxon>Chaetomiaceae</taxon>
        <taxon>Staphylotrichum</taxon>
    </lineage>
</organism>
<dbReference type="SMART" id="SM00606">
    <property type="entry name" value="CBD_IV"/>
    <property type="match status" value="1"/>
</dbReference>
<evidence type="ECO:0000256" key="9">
    <source>
        <dbReference type="RuleBase" id="RU361187"/>
    </source>
</evidence>
<dbReference type="EMBL" id="MU856529">
    <property type="protein sequence ID" value="KAK3896576.1"/>
    <property type="molecule type" value="Genomic_DNA"/>
</dbReference>